<evidence type="ECO:0000313" key="1">
    <source>
        <dbReference type="EMBL" id="MCQ1537765.1"/>
    </source>
</evidence>
<dbReference type="Proteomes" id="UP001524383">
    <property type="component" value="Unassembled WGS sequence"/>
</dbReference>
<evidence type="ECO:0000313" key="2">
    <source>
        <dbReference type="Proteomes" id="UP001524383"/>
    </source>
</evidence>
<gene>
    <name evidence="1" type="ORF">FTO68_01995</name>
</gene>
<proteinExistence type="predicted"/>
<reference evidence="1 2" key="1">
    <citation type="submission" date="2019-08" db="EMBL/GenBank/DDBJ databases">
        <authorList>
            <person name="Chen S.-C."/>
            <person name="Lai M.-C."/>
            <person name="You Y.-T."/>
        </authorList>
    </citation>
    <scope>NUCLEOTIDE SEQUENCE [LARGE SCALE GENOMIC DNA]</scope>
    <source>
        <strain evidence="1 2">P2F9704a</strain>
    </source>
</reference>
<dbReference type="RefSeq" id="WP_368659865.1">
    <property type="nucleotide sequence ID" value="NZ_VOTZ01000003.1"/>
</dbReference>
<sequence length="87" mass="9995">MRMPLEIDTHMFAPCGMNCMVCYKHCQPKKTKFPCPGCFTEMVDMADIGDIADKPKHCRDCKIKNCATEKEIRHCFECTGFPCRLIT</sequence>
<accession>A0ABD4TKA3</accession>
<dbReference type="InterPro" id="IPR024227">
    <property type="entry name" value="DUF3795"/>
</dbReference>
<protein>
    <submittedName>
        <fullName evidence="1">DUF3795 domain-containing protein</fullName>
    </submittedName>
</protein>
<organism evidence="1 2">
    <name type="scientific">Methanocalculus taiwanensis</name>
    <dbReference type="NCBI Taxonomy" id="106207"/>
    <lineage>
        <taxon>Archaea</taxon>
        <taxon>Methanobacteriati</taxon>
        <taxon>Methanobacteriota</taxon>
        <taxon>Stenosarchaea group</taxon>
        <taxon>Methanomicrobia</taxon>
        <taxon>Methanomicrobiales</taxon>
        <taxon>Methanocalculaceae</taxon>
        <taxon>Methanocalculus</taxon>
    </lineage>
</organism>
<comment type="caution">
    <text evidence="1">The sequence shown here is derived from an EMBL/GenBank/DDBJ whole genome shotgun (WGS) entry which is preliminary data.</text>
</comment>
<name>A0ABD4TKA3_9EURY</name>
<dbReference type="AlphaFoldDB" id="A0ABD4TKA3"/>
<dbReference type="EMBL" id="VOTZ01000003">
    <property type="protein sequence ID" value="MCQ1537765.1"/>
    <property type="molecule type" value="Genomic_DNA"/>
</dbReference>
<dbReference type="Pfam" id="PF12675">
    <property type="entry name" value="DUF3795"/>
    <property type="match status" value="1"/>
</dbReference>
<keyword evidence="2" id="KW-1185">Reference proteome</keyword>